<dbReference type="AlphaFoldDB" id="A0AAE9XUM6"/>
<comment type="caution">
    <text evidence="7">Lacks conserved residue(s) required for the propagation of feature annotation.</text>
</comment>
<dbReference type="InterPro" id="IPR042193">
    <property type="entry name" value="FHIPEP_3"/>
</dbReference>
<comment type="similarity">
    <text evidence="2 7">Belongs to the FHIPEP (flagella/HR/invasion proteins export pore) family.</text>
</comment>
<keyword evidence="7" id="KW-1005">Bacterial flagellum biogenesis</keyword>
<keyword evidence="7" id="KW-1006">Bacterial flagellum protein export</keyword>
<evidence type="ECO:0000256" key="6">
    <source>
        <dbReference type="ARBA" id="ARBA00023136"/>
    </source>
</evidence>
<dbReference type="Pfam" id="PF00771">
    <property type="entry name" value="FHIPEP"/>
    <property type="match status" value="1"/>
</dbReference>
<dbReference type="Gene3D" id="3.40.30.60">
    <property type="entry name" value="FHIPEP family, domain 1"/>
    <property type="match status" value="1"/>
</dbReference>
<evidence type="ECO:0000256" key="3">
    <source>
        <dbReference type="ARBA" id="ARBA00022475"/>
    </source>
</evidence>
<keyword evidence="8" id="KW-0282">Flagellum</keyword>
<dbReference type="PANTHER" id="PTHR30161:SF1">
    <property type="entry name" value="FLAGELLAR BIOSYNTHESIS PROTEIN FLHA-RELATED"/>
    <property type="match status" value="1"/>
</dbReference>
<feature type="transmembrane region" description="Helical" evidence="7">
    <location>
        <begin position="215"/>
        <end position="236"/>
    </location>
</feature>
<feature type="transmembrane region" description="Helical" evidence="7">
    <location>
        <begin position="51"/>
        <end position="70"/>
    </location>
</feature>
<dbReference type="InterPro" id="IPR001712">
    <property type="entry name" value="T3SS_FHIPEP"/>
</dbReference>
<keyword evidence="5 7" id="KW-1133">Transmembrane helix</keyword>
<accession>A0AAE9XUM6</accession>
<evidence type="ECO:0000256" key="4">
    <source>
        <dbReference type="ARBA" id="ARBA00022692"/>
    </source>
</evidence>
<evidence type="ECO:0000313" key="9">
    <source>
        <dbReference type="Proteomes" id="UP001217500"/>
    </source>
</evidence>
<keyword evidence="8" id="KW-0969">Cilium</keyword>
<protein>
    <recommendedName>
        <fullName evidence="7">Flagellar biosynthesis protein FlhA</fullName>
    </recommendedName>
</protein>
<dbReference type="InterPro" id="IPR006301">
    <property type="entry name" value="FlhA"/>
</dbReference>
<reference evidence="8" key="1">
    <citation type="submission" date="2023-01" db="EMBL/GenBank/DDBJ databases">
        <title>The genome sequence of Kordiimonadaceae bacterium 6D33.</title>
        <authorList>
            <person name="Liu Y."/>
        </authorList>
    </citation>
    <scope>NUCLEOTIDE SEQUENCE</scope>
    <source>
        <strain evidence="8">6D33</strain>
    </source>
</reference>
<dbReference type="PIRSF" id="PIRSF005419">
    <property type="entry name" value="FlhA"/>
    <property type="match status" value="1"/>
</dbReference>
<evidence type="ECO:0000256" key="1">
    <source>
        <dbReference type="ARBA" id="ARBA00004651"/>
    </source>
</evidence>
<keyword evidence="9" id="KW-1185">Reference proteome</keyword>
<keyword evidence="4 7" id="KW-0812">Transmembrane</keyword>
<dbReference type="KEGG" id="gso:PH603_06390"/>
<dbReference type="InterPro" id="IPR042194">
    <property type="entry name" value="FHIPEP_1"/>
</dbReference>
<evidence type="ECO:0000256" key="7">
    <source>
        <dbReference type="RuleBase" id="RU364093"/>
    </source>
</evidence>
<dbReference type="Gene3D" id="3.40.50.12790">
    <property type="entry name" value="FHIPEP family, domain 4"/>
    <property type="match status" value="1"/>
</dbReference>
<dbReference type="InterPro" id="IPR042196">
    <property type="entry name" value="FHIPEP_4"/>
</dbReference>
<feature type="transmembrane region" description="Helical" evidence="7">
    <location>
        <begin position="27"/>
        <end position="45"/>
    </location>
</feature>
<evidence type="ECO:0000256" key="2">
    <source>
        <dbReference type="ARBA" id="ARBA00008835"/>
    </source>
</evidence>
<keyword evidence="6 7" id="KW-0472">Membrane</keyword>
<dbReference type="Gene3D" id="1.10.8.540">
    <property type="entry name" value="FHIPEP family, domain 3"/>
    <property type="match status" value="1"/>
</dbReference>
<dbReference type="InterPro" id="IPR025505">
    <property type="entry name" value="FHIPEP_CS"/>
</dbReference>
<gene>
    <name evidence="7 8" type="primary">flhA</name>
    <name evidence="8" type="ORF">PH603_06390</name>
</gene>
<dbReference type="Proteomes" id="UP001217500">
    <property type="component" value="Chromosome"/>
</dbReference>
<comment type="function">
    <text evidence="7">Required for formation of the rod structure of the flagellar apparatus. Together with FliI and FliH, may constitute the export apparatus of flagellin.</text>
</comment>
<dbReference type="RefSeq" id="WP_289505194.1">
    <property type="nucleotide sequence ID" value="NZ_CP116805.1"/>
</dbReference>
<dbReference type="EMBL" id="CP116805">
    <property type="protein sequence ID" value="WCL55386.1"/>
    <property type="molecule type" value="Genomic_DNA"/>
</dbReference>
<dbReference type="GO" id="GO:0005886">
    <property type="term" value="C:plasma membrane"/>
    <property type="evidence" value="ECO:0007669"/>
    <property type="project" value="UniProtKB-SubCell"/>
</dbReference>
<evidence type="ECO:0000256" key="5">
    <source>
        <dbReference type="ARBA" id="ARBA00022989"/>
    </source>
</evidence>
<comment type="subcellular location">
    <subcellularLocation>
        <location evidence="1 7">Cell membrane</location>
        <topology evidence="1 7">Multi-pass membrane protein</topology>
    </subcellularLocation>
</comment>
<sequence length="701" mass="75539">MSDTATDKTGGNTALAGLMAGLKSSDVAFALGFIAILLVLIMPVPAFLLDIMLAMSVTFSVMILMTALFIQKPLQFSSFPTVLLVATMLRLSLNLASTRLILAKGHEGTDAAGKVIEAFGTFLMGGQIVIGLIVFAILVIVNFMVITKGSGRIAEVAARFSLDAMPGKQMAIDADMSAGLIDEGEARRRRKELEDESAFFGSMDGASKFVRGDAIAGLLITFINVIGGIIIGVVINDLPFVEAIDVYTILTVGDGLVSQIPALIVSTAAGMLVTKAGVTGQTDKAMFGQLAGYPRAVGVSSALLTAMAFMPGIPFLPFALMGGALGYTAYALARKEREKVFEETEAKQAESQRATPVEEPISSALAIDQLRLELGYGLLTLINDASGFRLTDQIKALRRQLASEMGFVMPSVRILDNMQLPPNTYVIRVKETEVGRGDVRPGMFLVMDPQGRPVQLPGEATVEPAFGLPAMWIDAGTKEEAAFRGYTVVDAATVVTTHLTELIKDNMPDLLSYAETQKLLSDLPTEHSKLVMDIVPNQITASGIQRILQALLSERVSIRDLPTILEGIAEATGFTKNIVSITEHVRMRLARQLCFVNQTPDGLVPLVTLSPEWEHAFADSLVGPGEEKQLAMAPSKLSEFINSVRMTYDQHADRGESPVLLTSPLVRPYVRSIIERFRPATVVMSQNEIHPQAKIRTLGQI</sequence>
<dbReference type="GO" id="GO:0009306">
    <property type="term" value="P:protein secretion"/>
    <property type="evidence" value="ECO:0007669"/>
    <property type="project" value="InterPro"/>
</dbReference>
<proteinExistence type="inferred from homology"/>
<name>A0AAE9XUM6_9PROT</name>
<dbReference type="NCBIfam" id="TIGR01398">
    <property type="entry name" value="FlhA"/>
    <property type="match status" value="1"/>
</dbReference>
<dbReference type="GO" id="GO:0044780">
    <property type="term" value="P:bacterial-type flagellum assembly"/>
    <property type="evidence" value="ECO:0007669"/>
    <property type="project" value="InterPro"/>
</dbReference>
<keyword evidence="7" id="KW-0813">Transport</keyword>
<evidence type="ECO:0000313" key="8">
    <source>
        <dbReference type="EMBL" id="WCL55386.1"/>
    </source>
</evidence>
<feature type="transmembrane region" description="Helical" evidence="7">
    <location>
        <begin position="256"/>
        <end position="278"/>
    </location>
</feature>
<keyword evidence="3 7" id="KW-1003">Cell membrane</keyword>
<dbReference type="PROSITE" id="PS00994">
    <property type="entry name" value="FHIPEP"/>
    <property type="match status" value="1"/>
</dbReference>
<keyword evidence="8" id="KW-0966">Cell projection</keyword>
<feature type="transmembrane region" description="Helical" evidence="7">
    <location>
        <begin position="122"/>
        <end position="145"/>
    </location>
</feature>
<dbReference type="PANTHER" id="PTHR30161">
    <property type="entry name" value="FLAGELLAR EXPORT PROTEIN, MEMBRANE FLHA SUBUNIT-RELATED"/>
    <property type="match status" value="1"/>
</dbReference>
<keyword evidence="7" id="KW-0653">Protein transport</keyword>
<dbReference type="PRINTS" id="PR00949">
    <property type="entry name" value="TYPE3IMAPROT"/>
</dbReference>
<organism evidence="8 9">
    <name type="scientific">Gimibacter soli</name>
    <dbReference type="NCBI Taxonomy" id="3024400"/>
    <lineage>
        <taxon>Bacteria</taxon>
        <taxon>Pseudomonadati</taxon>
        <taxon>Pseudomonadota</taxon>
        <taxon>Alphaproteobacteria</taxon>
        <taxon>Kordiimonadales</taxon>
        <taxon>Temperatibacteraceae</taxon>
        <taxon>Gimibacter</taxon>
    </lineage>
</organism>